<gene>
    <name evidence="2" type="ORF">BS47DRAFT_1348641</name>
</gene>
<evidence type="ECO:0000313" key="2">
    <source>
        <dbReference type="EMBL" id="KAF9509920.1"/>
    </source>
</evidence>
<proteinExistence type="predicted"/>
<protein>
    <submittedName>
        <fullName evidence="2">Uncharacterized protein</fullName>
    </submittedName>
</protein>
<evidence type="ECO:0000313" key="3">
    <source>
        <dbReference type="Proteomes" id="UP000886523"/>
    </source>
</evidence>
<accession>A0A9P6DTU0</accession>
<feature type="compositionally biased region" description="Basic and acidic residues" evidence="1">
    <location>
        <begin position="1"/>
        <end position="13"/>
    </location>
</feature>
<sequence length="58" mass="6591">MAEWRCRSSKRNDASVPEKGAKYSTLTKSLPVESPDALRDRNKNQKNLEDAVERGKKT</sequence>
<reference evidence="2" key="1">
    <citation type="journal article" date="2020" name="Nat. Commun.">
        <title>Large-scale genome sequencing of mycorrhizal fungi provides insights into the early evolution of symbiotic traits.</title>
        <authorList>
            <person name="Miyauchi S."/>
            <person name="Kiss E."/>
            <person name="Kuo A."/>
            <person name="Drula E."/>
            <person name="Kohler A."/>
            <person name="Sanchez-Garcia M."/>
            <person name="Morin E."/>
            <person name="Andreopoulos B."/>
            <person name="Barry K.W."/>
            <person name="Bonito G."/>
            <person name="Buee M."/>
            <person name="Carver A."/>
            <person name="Chen C."/>
            <person name="Cichocki N."/>
            <person name="Clum A."/>
            <person name="Culley D."/>
            <person name="Crous P.W."/>
            <person name="Fauchery L."/>
            <person name="Girlanda M."/>
            <person name="Hayes R.D."/>
            <person name="Keri Z."/>
            <person name="LaButti K."/>
            <person name="Lipzen A."/>
            <person name="Lombard V."/>
            <person name="Magnuson J."/>
            <person name="Maillard F."/>
            <person name="Murat C."/>
            <person name="Nolan M."/>
            <person name="Ohm R.A."/>
            <person name="Pangilinan J."/>
            <person name="Pereira M.F."/>
            <person name="Perotto S."/>
            <person name="Peter M."/>
            <person name="Pfister S."/>
            <person name="Riley R."/>
            <person name="Sitrit Y."/>
            <person name="Stielow J.B."/>
            <person name="Szollosi G."/>
            <person name="Zifcakova L."/>
            <person name="Stursova M."/>
            <person name="Spatafora J.W."/>
            <person name="Tedersoo L."/>
            <person name="Vaario L.M."/>
            <person name="Yamada A."/>
            <person name="Yan M."/>
            <person name="Wang P."/>
            <person name="Xu J."/>
            <person name="Bruns T."/>
            <person name="Baldrian P."/>
            <person name="Vilgalys R."/>
            <person name="Dunand C."/>
            <person name="Henrissat B."/>
            <person name="Grigoriev I.V."/>
            <person name="Hibbett D."/>
            <person name="Nagy L.G."/>
            <person name="Martin F.M."/>
        </authorList>
    </citation>
    <scope>NUCLEOTIDE SEQUENCE</scope>
    <source>
        <strain evidence="2">UP504</strain>
    </source>
</reference>
<feature type="region of interest" description="Disordered" evidence="1">
    <location>
        <begin position="1"/>
        <end position="58"/>
    </location>
</feature>
<evidence type="ECO:0000256" key="1">
    <source>
        <dbReference type="SAM" id="MobiDB-lite"/>
    </source>
</evidence>
<name>A0A9P6DTU0_9AGAM</name>
<dbReference type="Proteomes" id="UP000886523">
    <property type="component" value="Unassembled WGS sequence"/>
</dbReference>
<comment type="caution">
    <text evidence="2">The sequence shown here is derived from an EMBL/GenBank/DDBJ whole genome shotgun (WGS) entry which is preliminary data.</text>
</comment>
<feature type="compositionally biased region" description="Basic and acidic residues" evidence="1">
    <location>
        <begin position="36"/>
        <end position="58"/>
    </location>
</feature>
<dbReference type="EMBL" id="MU129026">
    <property type="protein sequence ID" value="KAF9509920.1"/>
    <property type="molecule type" value="Genomic_DNA"/>
</dbReference>
<organism evidence="2 3">
    <name type="scientific">Hydnum rufescens UP504</name>
    <dbReference type="NCBI Taxonomy" id="1448309"/>
    <lineage>
        <taxon>Eukaryota</taxon>
        <taxon>Fungi</taxon>
        <taxon>Dikarya</taxon>
        <taxon>Basidiomycota</taxon>
        <taxon>Agaricomycotina</taxon>
        <taxon>Agaricomycetes</taxon>
        <taxon>Cantharellales</taxon>
        <taxon>Hydnaceae</taxon>
        <taxon>Hydnum</taxon>
    </lineage>
</organism>
<dbReference type="AlphaFoldDB" id="A0A9P6DTU0"/>
<keyword evidence="3" id="KW-1185">Reference proteome</keyword>